<sequence length="766" mass="83332">MAENTSTFTGAAADGTALTAVYLTQPAANVAIGLVFAGSDLPHIVHWGRPLAKPDTLLAAYDALKPQRVSGALDDTAWPSILPTQAESWIGERRVVLRRAGVELFPKFTVTNIEAGGVLEATLDAVSGESYTDVAGHARATGPARVPGVIVTARDEEQGVEVEWHLELLPGGLVRQKATVTNLFGADAGAPLEIGKIELGFPLPESAGEILTTTGHHLRERSPQRQPLTVGRFEKPQLAGRPDFDASLLLTAGVPGFSFEHGDAYSVHVGWSGNSVLSAERLPYTTGVIGGGELLFGGEVTLAGPGEGQNSYDTPWLFGSYGDGLNEIAARFHSYVRSLHPRLFSHGRPVILNTWEAVYFDHNFDTLKALADKAADSGVERFVVDDGWFGSRRDDTSGLGDWQIAQDVWPDGPKSLKALADYVHAKGMEFGLWFEPEMVNPDSDVARNHPDWILSPTTGRLPLQGRTQQVLDLTNPDAFDYIYGCMDQLVGELGIDYIKWDHNKLVTEPGSRRSGRPAVHAQTLAVYNIFKGLKTAHPGLEIESCSSGGGRVDLGILEHADRIWVSDCVDPVERADIQRYTSLLVPPAMMGEHVGASPAHSTQRATSQELRMAMAFFGHMGIEWNLLKEPDEALAKLAVWVAEFKKHRDWFAIDTCVHADSNDPAVRLDGMVMPNRDAAIYRFTQLTTSQTYPAAPVHLPGLDPERTYRVSPLDPSLDLTGLTNGQSTLGWWNEEGVVLTGEACSVTASVPRPSTPSRQYCSRLWR</sequence>
<evidence type="ECO:0000313" key="7">
    <source>
        <dbReference type="Proteomes" id="UP000029024"/>
    </source>
</evidence>
<dbReference type="GO" id="GO:0004557">
    <property type="term" value="F:alpha-galactosidase activity"/>
    <property type="evidence" value="ECO:0007669"/>
    <property type="project" value="UniProtKB-EC"/>
</dbReference>
<organism evidence="6 7">
    <name type="scientific">Bifidobacterium longum subsp. suis</name>
    <dbReference type="NCBI Taxonomy" id="1695"/>
    <lineage>
        <taxon>Bacteria</taxon>
        <taxon>Bacillati</taxon>
        <taxon>Actinomycetota</taxon>
        <taxon>Actinomycetes</taxon>
        <taxon>Bifidobacteriales</taxon>
        <taxon>Bifidobacteriaceae</taxon>
        <taxon>Bifidobacterium</taxon>
    </lineage>
</organism>
<dbReference type="Pfam" id="PF02065">
    <property type="entry name" value="Melibiase"/>
    <property type="match status" value="1"/>
</dbReference>
<comment type="caution">
    <text evidence="6">The sequence shown here is derived from an EMBL/GenBank/DDBJ whole genome shotgun (WGS) entry which is preliminary data.</text>
</comment>
<accession>A0A087BQ63</accession>
<dbReference type="FunFam" id="3.20.20.70:FF:000118">
    <property type="entry name" value="Alpha-galactosidase"/>
    <property type="match status" value="1"/>
</dbReference>
<dbReference type="InterPro" id="IPR038417">
    <property type="entry name" value="Alpga-gal_N_sf"/>
</dbReference>
<reference evidence="6 7" key="1">
    <citation type="submission" date="2014-03" db="EMBL/GenBank/DDBJ databases">
        <title>Genomics of Bifidobacteria.</title>
        <authorList>
            <person name="Ventura M."/>
            <person name="Milani C."/>
            <person name="Lugli G.A."/>
        </authorList>
    </citation>
    <scope>NUCLEOTIDE SEQUENCE [LARGE SCALE GENOMIC DNA]</scope>
    <source>
        <strain evidence="6 7">LMG 21814</strain>
    </source>
</reference>
<evidence type="ECO:0000256" key="3">
    <source>
        <dbReference type="ARBA" id="ARBA00022801"/>
    </source>
</evidence>
<dbReference type="Gene3D" id="3.20.20.70">
    <property type="entry name" value="Aldolase class I"/>
    <property type="match status" value="1"/>
</dbReference>
<keyword evidence="4 6" id="KW-0326">Glycosidase</keyword>
<protein>
    <recommendedName>
        <fullName evidence="2">alpha-galactosidase</fullName>
        <ecNumber evidence="2">3.2.1.22</ecNumber>
    </recommendedName>
</protein>
<evidence type="ECO:0000256" key="1">
    <source>
        <dbReference type="ARBA" id="ARBA00001255"/>
    </source>
</evidence>
<proteinExistence type="predicted"/>
<keyword evidence="3 6" id="KW-0378">Hydrolase</keyword>
<dbReference type="AlphaFoldDB" id="A0A087BQ63"/>
<gene>
    <name evidence="6" type="ORF">BLSS_0930</name>
</gene>
<comment type="catalytic activity">
    <reaction evidence="1">
        <text>Hydrolysis of terminal, non-reducing alpha-D-galactose residues in alpha-D-galactosides, including galactose oligosaccharides, galactomannans and galactolipids.</text>
        <dbReference type="EC" id="3.2.1.22"/>
    </reaction>
</comment>
<dbReference type="PANTHER" id="PTHR43053">
    <property type="entry name" value="GLYCOSIDASE FAMILY 31"/>
    <property type="match status" value="1"/>
</dbReference>
<dbReference type="InterPro" id="IPR017853">
    <property type="entry name" value="GH"/>
</dbReference>
<dbReference type="InterPro" id="IPR013785">
    <property type="entry name" value="Aldolase_TIM"/>
</dbReference>
<dbReference type="InterPro" id="IPR050985">
    <property type="entry name" value="Alpha-glycosidase_related"/>
</dbReference>
<dbReference type="Proteomes" id="UP000029024">
    <property type="component" value="Unassembled WGS sequence"/>
</dbReference>
<dbReference type="PROSITE" id="PS00512">
    <property type="entry name" value="ALPHA_GALACTOSIDASE"/>
    <property type="match status" value="1"/>
</dbReference>
<dbReference type="EMBL" id="JGZA01000003">
    <property type="protein sequence ID" value="KFI73163.1"/>
    <property type="molecule type" value="Genomic_DNA"/>
</dbReference>
<evidence type="ECO:0000313" key="6">
    <source>
        <dbReference type="EMBL" id="KFI73163.1"/>
    </source>
</evidence>
<evidence type="ECO:0000256" key="4">
    <source>
        <dbReference type="ARBA" id="ARBA00023295"/>
    </source>
</evidence>
<dbReference type="Pfam" id="PF16875">
    <property type="entry name" value="Glyco_hydro_36N"/>
    <property type="match status" value="1"/>
</dbReference>
<dbReference type="SUPFAM" id="SSF51445">
    <property type="entry name" value="(Trans)glycosidases"/>
    <property type="match status" value="1"/>
</dbReference>
<dbReference type="CDD" id="cd14791">
    <property type="entry name" value="GH36"/>
    <property type="match status" value="1"/>
</dbReference>
<dbReference type="GO" id="GO:0016052">
    <property type="term" value="P:carbohydrate catabolic process"/>
    <property type="evidence" value="ECO:0007669"/>
    <property type="project" value="InterPro"/>
</dbReference>
<dbReference type="EC" id="3.2.1.22" evidence="2"/>
<dbReference type="InterPro" id="IPR000111">
    <property type="entry name" value="Glyco_hydro_27/36_CS"/>
</dbReference>
<dbReference type="InterPro" id="IPR002252">
    <property type="entry name" value="Glyco_hydro_36"/>
</dbReference>
<evidence type="ECO:0000259" key="5">
    <source>
        <dbReference type="Pfam" id="PF16875"/>
    </source>
</evidence>
<dbReference type="PRINTS" id="PR00743">
    <property type="entry name" value="GLHYDRLASE36"/>
</dbReference>
<evidence type="ECO:0000256" key="2">
    <source>
        <dbReference type="ARBA" id="ARBA00012755"/>
    </source>
</evidence>
<dbReference type="InterPro" id="IPR031704">
    <property type="entry name" value="Glyco_hydro_36_N"/>
</dbReference>
<name>A0A087BQ63_BIFLN</name>
<dbReference type="Gene3D" id="2.70.98.60">
    <property type="entry name" value="alpha-galactosidase from lactobacil brevis"/>
    <property type="match status" value="1"/>
</dbReference>
<feature type="domain" description="Glycosyl hydrolase family 36 N-terminal" evidence="5">
    <location>
        <begin position="41"/>
        <end position="302"/>
    </location>
</feature>
<dbReference type="PANTHER" id="PTHR43053:SF3">
    <property type="entry name" value="ALPHA-GALACTOSIDASE C-RELATED"/>
    <property type="match status" value="1"/>
</dbReference>